<gene>
    <name evidence="9" type="ORF">BEI_1841</name>
</gene>
<evidence type="ECO:0000259" key="8">
    <source>
        <dbReference type="PROSITE" id="PS50928"/>
    </source>
</evidence>
<feature type="transmembrane region" description="Helical" evidence="7">
    <location>
        <begin position="101"/>
        <end position="129"/>
    </location>
</feature>
<proteinExistence type="inferred from homology"/>
<keyword evidence="2 7" id="KW-0813">Transport</keyword>
<dbReference type="AlphaFoldDB" id="A0A291P7I5"/>
<evidence type="ECO:0000256" key="3">
    <source>
        <dbReference type="ARBA" id="ARBA00022475"/>
    </source>
</evidence>
<dbReference type="InterPro" id="IPR025966">
    <property type="entry name" value="OppC_N"/>
</dbReference>
<dbReference type="Pfam" id="PF12911">
    <property type="entry name" value="OppC_N"/>
    <property type="match status" value="1"/>
</dbReference>
<dbReference type="OrthoDB" id="9805884at2"/>
<keyword evidence="6 7" id="KW-0472">Membrane</keyword>
<dbReference type="RefSeq" id="WP_097789227.1">
    <property type="nucleotide sequence ID" value="NZ_BAAADT010000002.1"/>
</dbReference>
<dbReference type="CDD" id="cd06261">
    <property type="entry name" value="TM_PBP2"/>
    <property type="match status" value="1"/>
</dbReference>
<evidence type="ECO:0000256" key="7">
    <source>
        <dbReference type="RuleBase" id="RU363032"/>
    </source>
</evidence>
<dbReference type="InterPro" id="IPR035906">
    <property type="entry name" value="MetI-like_sf"/>
</dbReference>
<organism evidence="9 10">
    <name type="scientific">Halomonas beimenensis</name>
    <dbReference type="NCBI Taxonomy" id="475662"/>
    <lineage>
        <taxon>Bacteria</taxon>
        <taxon>Pseudomonadati</taxon>
        <taxon>Pseudomonadota</taxon>
        <taxon>Gammaproteobacteria</taxon>
        <taxon>Oceanospirillales</taxon>
        <taxon>Halomonadaceae</taxon>
        <taxon>Halomonas</taxon>
    </lineage>
</organism>
<dbReference type="KEGG" id="hbe:BEI_1841"/>
<feature type="transmembrane region" description="Helical" evidence="7">
    <location>
        <begin position="167"/>
        <end position="184"/>
    </location>
</feature>
<keyword evidence="10" id="KW-1185">Reference proteome</keyword>
<reference evidence="9 10" key="1">
    <citation type="journal article" date="2017" name="Sci. Rep.">
        <title>Revealing the Saline Adaptation Strategies of the Halophilic Bacterium Halomonas beimenensis through High-throughput Omics and Transposon Mutagenesis Approaches.</title>
        <authorList>
            <person name="Chen Y.H."/>
            <person name="Lin S.S."/>
            <person name="Shyu Y.T."/>
        </authorList>
    </citation>
    <scope>NUCLEOTIDE SEQUENCE [LARGE SCALE GENOMIC DNA]</scope>
    <source>
        <strain evidence="9 10">NTU-111</strain>
    </source>
</reference>
<dbReference type="PANTHER" id="PTHR43386:SF26">
    <property type="entry name" value="ABC TRANSPORTER PERMEASE PROTEIN"/>
    <property type="match status" value="1"/>
</dbReference>
<feature type="domain" description="ABC transmembrane type-1" evidence="8">
    <location>
        <begin position="99"/>
        <end position="299"/>
    </location>
</feature>
<keyword evidence="3" id="KW-1003">Cell membrane</keyword>
<feature type="transmembrane region" description="Helical" evidence="7">
    <location>
        <begin position="222"/>
        <end position="243"/>
    </location>
</feature>
<feature type="transmembrane region" description="Helical" evidence="7">
    <location>
        <begin position="141"/>
        <end position="161"/>
    </location>
</feature>
<protein>
    <submittedName>
        <fullName evidence="9">Dipeptide transport system permease protein DppC</fullName>
    </submittedName>
</protein>
<evidence type="ECO:0000256" key="2">
    <source>
        <dbReference type="ARBA" id="ARBA00022448"/>
    </source>
</evidence>
<evidence type="ECO:0000256" key="1">
    <source>
        <dbReference type="ARBA" id="ARBA00004651"/>
    </source>
</evidence>
<dbReference type="InterPro" id="IPR000515">
    <property type="entry name" value="MetI-like"/>
</dbReference>
<feature type="transmembrane region" description="Helical" evidence="7">
    <location>
        <begin position="278"/>
        <end position="299"/>
    </location>
</feature>
<name>A0A291P7I5_9GAMM</name>
<sequence>MTTPTSPTASRWERLRDSYLLYSFKRDLIAQASLLVFIVLVAGAVLAPWLAPMNPYDLAQIDILASELPPFWVDGSDPAYVMGTDAQGRDLLSTILYGARVSLIIGFGAVALQAALGVCFGLLAGYLGGRVDAFLMRLADIQLSFSTLMVAIVVGALFKAIFGGATFSAYAVPLLVLIIGLAEWPQYARTVRASVLAEKGKEYVDAARVMGLSSRRIMFRHILPNTLSPIFVISTVQVANAIISEAALSFLGLGMPETQPSLGSLIKSGFDYIQSGSWWITLIPGLVLVVLVLVINLLGDWLRDVLNPRLYKG</sequence>
<dbReference type="GO" id="GO:0005886">
    <property type="term" value="C:plasma membrane"/>
    <property type="evidence" value="ECO:0007669"/>
    <property type="project" value="UniProtKB-SubCell"/>
</dbReference>
<dbReference type="Proteomes" id="UP000219993">
    <property type="component" value="Chromosome"/>
</dbReference>
<dbReference type="EMBL" id="CP021435">
    <property type="protein sequence ID" value="ATJ82828.1"/>
    <property type="molecule type" value="Genomic_DNA"/>
</dbReference>
<keyword evidence="4 7" id="KW-0812">Transmembrane</keyword>
<dbReference type="Gene3D" id="1.10.3720.10">
    <property type="entry name" value="MetI-like"/>
    <property type="match status" value="1"/>
</dbReference>
<dbReference type="SUPFAM" id="SSF161098">
    <property type="entry name" value="MetI-like"/>
    <property type="match status" value="1"/>
</dbReference>
<evidence type="ECO:0000313" key="10">
    <source>
        <dbReference type="Proteomes" id="UP000219993"/>
    </source>
</evidence>
<keyword evidence="5 7" id="KW-1133">Transmembrane helix</keyword>
<dbReference type="InterPro" id="IPR050366">
    <property type="entry name" value="BP-dependent_transpt_permease"/>
</dbReference>
<comment type="similarity">
    <text evidence="7">Belongs to the binding-protein-dependent transport system permease family.</text>
</comment>
<dbReference type="GO" id="GO:0055085">
    <property type="term" value="P:transmembrane transport"/>
    <property type="evidence" value="ECO:0007669"/>
    <property type="project" value="InterPro"/>
</dbReference>
<evidence type="ECO:0000256" key="4">
    <source>
        <dbReference type="ARBA" id="ARBA00022692"/>
    </source>
</evidence>
<dbReference type="PROSITE" id="PS50928">
    <property type="entry name" value="ABC_TM1"/>
    <property type="match status" value="1"/>
</dbReference>
<dbReference type="PANTHER" id="PTHR43386">
    <property type="entry name" value="OLIGOPEPTIDE TRANSPORT SYSTEM PERMEASE PROTEIN APPC"/>
    <property type="match status" value="1"/>
</dbReference>
<comment type="subcellular location">
    <subcellularLocation>
        <location evidence="1 7">Cell membrane</location>
        <topology evidence="1 7">Multi-pass membrane protein</topology>
    </subcellularLocation>
</comment>
<dbReference type="Pfam" id="PF00528">
    <property type="entry name" value="BPD_transp_1"/>
    <property type="match status" value="1"/>
</dbReference>
<accession>A0A291P7I5</accession>
<evidence type="ECO:0000313" key="9">
    <source>
        <dbReference type="EMBL" id="ATJ82828.1"/>
    </source>
</evidence>
<evidence type="ECO:0000256" key="5">
    <source>
        <dbReference type="ARBA" id="ARBA00022989"/>
    </source>
</evidence>
<evidence type="ECO:0000256" key="6">
    <source>
        <dbReference type="ARBA" id="ARBA00023136"/>
    </source>
</evidence>
<feature type="transmembrane region" description="Helical" evidence="7">
    <location>
        <begin position="28"/>
        <end position="51"/>
    </location>
</feature>